<dbReference type="AlphaFoldDB" id="A0A4R0WJE1"/>
<evidence type="ECO:0000313" key="2">
    <source>
        <dbReference type="Proteomes" id="UP000294200"/>
    </source>
</evidence>
<reference evidence="1 2" key="1">
    <citation type="submission" date="2017-02" db="EMBL/GenBank/DDBJ databases">
        <title>Paraburkholderia sophoroidis sp. nov. and Paraburkholderia steynii sp. nov. rhizobial symbionts of the fynbos legume Hypocalyptus sophoroides.</title>
        <authorList>
            <person name="Steenkamp E.T."/>
            <person name="Beukes C.W."/>
            <person name="Van Zyl E."/>
            <person name="Avontuur J."/>
            <person name="Chan W.Y."/>
            <person name="Hassen A."/>
            <person name="Palmer M."/>
            <person name="Mthombeni L."/>
            <person name="Phalane F."/>
            <person name="Sereme K."/>
            <person name="Venter S.N."/>
        </authorList>
    </citation>
    <scope>NUCLEOTIDE SEQUENCE [LARGE SCALE GENOMIC DNA]</scope>
    <source>
        <strain evidence="1 2">HC1.1ba</strain>
    </source>
</reference>
<dbReference type="Proteomes" id="UP000294200">
    <property type="component" value="Unassembled WGS sequence"/>
</dbReference>
<feature type="non-terminal residue" evidence="1">
    <location>
        <position position="1"/>
    </location>
</feature>
<keyword evidence="2" id="KW-1185">Reference proteome</keyword>
<organism evidence="1 2">
    <name type="scientific">Paraburkholderia steynii</name>
    <dbReference type="NCBI Taxonomy" id="1245441"/>
    <lineage>
        <taxon>Bacteria</taxon>
        <taxon>Pseudomonadati</taxon>
        <taxon>Pseudomonadota</taxon>
        <taxon>Betaproteobacteria</taxon>
        <taxon>Burkholderiales</taxon>
        <taxon>Burkholderiaceae</taxon>
        <taxon>Paraburkholderia</taxon>
    </lineage>
</organism>
<accession>A0A4R0WJE1</accession>
<feature type="non-terminal residue" evidence="1">
    <location>
        <position position="72"/>
    </location>
</feature>
<sequence length="72" mass="8136">KVGKHFDLVIGDASFEYTINEARVIQEATLDGIYVIRTAVPQERMGSDDVVRNYKSLSQVEQAFRSMKSVDL</sequence>
<dbReference type="EMBL" id="MWML01001452">
    <property type="protein sequence ID" value="TCF96215.1"/>
    <property type="molecule type" value="Genomic_DNA"/>
</dbReference>
<protein>
    <submittedName>
        <fullName evidence="1">Transposase</fullName>
    </submittedName>
</protein>
<proteinExistence type="predicted"/>
<evidence type="ECO:0000313" key="1">
    <source>
        <dbReference type="EMBL" id="TCF96215.1"/>
    </source>
</evidence>
<name>A0A4R0WJE1_9BURK</name>
<gene>
    <name evidence="1" type="ORF">BZM27_55960</name>
</gene>
<comment type="caution">
    <text evidence="1">The sequence shown here is derived from an EMBL/GenBank/DDBJ whole genome shotgun (WGS) entry which is preliminary data.</text>
</comment>